<name>A0A1Y2I807_9FUNG</name>
<dbReference type="STRING" id="765915.A0A1Y2I807"/>
<comment type="caution">
    <text evidence="2">The sequence shown here is derived from an EMBL/GenBank/DDBJ whole genome shotgun (WGS) entry which is preliminary data.</text>
</comment>
<evidence type="ECO:0000313" key="3">
    <source>
        <dbReference type="Proteomes" id="UP000193411"/>
    </source>
</evidence>
<organism evidence="2 3">
    <name type="scientific">Catenaria anguillulae PL171</name>
    <dbReference type="NCBI Taxonomy" id="765915"/>
    <lineage>
        <taxon>Eukaryota</taxon>
        <taxon>Fungi</taxon>
        <taxon>Fungi incertae sedis</taxon>
        <taxon>Blastocladiomycota</taxon>
        <taxon>Blastocladiomycetes</taxon>
        <taxon>Blastocladiales</taxon>
        <taxon>Catenariaceae</taxon>
        <taxon>Catenaria</taxon>
    </lineage>
</organism>
<dbReference type="OrthoDB" id="435593at2759"/>
<dbReference type="InterPro" id="IPR001494">
    <property type="entry name" value="Importin-beta_N"/>
</dbReference>
<reference evidence="2 3" key="1">
    <citation type="submission" date="2016-07" db="EMBL/GenBank/DDBJ databases">
        <title>Pervasive Adenine N6-methylation of Active Genes in Fungi.</title>
        <authorList>
            <consortium name="DOE Joint Genome Institute"/>
            <person name="Mondo S.J."/>
            <person name="Dannebaum R.O."/>
            <person name="Kuo R.C."/>
            <person name="Labutti K."/>
            <person name="Haridas S."/>
            <person name="Kuo A."/>
            <person name="Salamov A."/>
            <person name="Ahrendt S.R."/>
            <person name="Lipzen A."/>
            <person name="Sullivan W."/>
            <person name="Andreopoulos W.B."/>
            <person name="Clum A."/>
            <person name="Lindquist E."/>
            <person name="Daum C."/>
            <person name="Ramamoorthy G.K."/>
            <person name="Gryganskyi A."/>
            <person name="Culley D."/>
            <person name="Magnuson J.K."/>
            <person name="James T.Y."/>
            <person name="O'Malley M.A."/>
            <person name="Stajich J.E."/>
            <person name="Spatafora J.W."/>
            <person name="Visel A."/>
            <person name="Grigoriev I.V."/>
        </authorList>
    </citation>
    <scope>NUCLEOTIDE SEQUENCE [LARGE SCALE GENOMIC DNA]</scope>
    <source>
        <strain evidence="2 3">PL171</strain>
    </source>
</reference>
<protein>
    <submittedName>
        <fullName evidence="2">Armadillo-type protein</fullName>
    </submittedName>
</protein>
<dbReference type="AlphaFoldDB" id="A0A1Y2I807"/>
<dbReference type="SMART" id="SM00913">
    <property type="entry name" value="IBN_N"/>
    <property type="match status" value="1"/>
</dbReference>
<dbReference type="Proteomes" id="UP000193411">
    <property type="component" value="Unassembled WGS sequence"/>
</dbReference>
<dbReference type="GO" id="GO:0031267">
    <property type="term" value="F:small GTPase binding"/>
    <property type="evidence" value="ECO:0007669"/>
    <property type="project" value="InterPro"/>
</dbReference>
<dbReference type="Gene3D" id="1.25.10.10">
    <property type="entry name" value="Leucine-rich Repeat Variant"/>
    <property type="match status" value="1"/>
</dbReference>
<feature type="domain" description="Importin N-terminal" evidence="1">
    <location>
        <begin position="25"/>
        <end position="96"/>
    </location>
</feature>
<keyword evidence="3" id="KW-1185">Reference proteome</keyword>
<dbReference type="PANTHER" id="PTHR12363:SF53">
    <property type="entry name" value="MRNA TRANSPORT REGULATOR MTR10"/>
    <property type="match status" value="1"/>
</dbReference>
<dbReference type="InterPro" id="IPR051345">
    <property type="entry name" value="Importin_beta-like_NTR"/>
</dbReference>
<gene>
    <name evidence="2" type="ORF">BCR44DRAFT_1423269</name>
</gene>
<evidence type="ECO:0000259" key="1">
    <source>
        <dbReference type="PROSITE" id="PS50166"/>
    </source>
</evidence>
<dbReference type="SUPFAM" id="SSF48371">
    <property type="entry name" value="ARM repeat"/>
    <property type="match status" value="1"/>
</dbReference>
<accession>A0A1Y2I807</accession>
<dbReference type="InterPro" id="IPR016024">
    <property type="entry name" value="ARM-type_fold"/>
</dbReference>
<dbReference type="Pfam" id="PF08389">
    <property type="entry name" value="Xpo1"/>
    <property type="match status" value="1"/>
</dbReference>
<dbReference type="PANTHER" id="PTHR12363">
    <property type="entry name" value="TRANSPORTIN 3 AND IMPORTIN 13"/>
    <property type="match status" value="1"/>
</dbReference>
<dbReference type="GO" id="GO:0006606">
    <property type="term" value="P:protein import into nucleus"/>
    <property type="evidence" value="ECO:0007669"/>
    <property type="project" value="TreeGrafter"/>
</dbReference>
<evidence type="ECO:0000313" key="2">
    <source>
        <dbReference type="EMBL" id="ORZ41652.1"/>
    </source>
</evidence>
<proteinExistence type="predicted"/>
<dbReference type="InterPro" id="IPR013598">
    <property type="entry name" value="Exportin-1/Importin-b-like"/>
</dbReference>
<dbReference type="InterPro" id="IPR057941">
    <property type="entry name" value="TPR_TNPO3_IPO13_2nd"/>
</dbReference>
<dbReference type="InterPro" id="IPR058537">
    <property type="entry name" value="TPR_TNPO3_IPO13_4th"/>
</dbReference>
<dbReference type="GO" id="GO:0005737">
    <property type="term" value="C:cytoplasm"/>
    <property type="evidence" value="ECO:0007669"/>
    <property type="project" value="TreeGrafter"/>
</dbReference>
<sequence>MQSTEFYGAVNTFYCATDEVTRQSAAKWLEDFERKDEAWNVALTVLTAPPGQSNSSDPARIFASQVIRHKVVRDLYKLPEEHVTQLRNTILDTLTSPAHPLLTPIVTQLCLALAEMAIHVQSWQNPVGEVLNKCNERAELLSVLLEFLTVLPQELLNAEHILTREEYLERNSSLLEANSQLVFHSLVQFLQSPQAQSSAQLKAKLFVCLESWFETHTIPLTSIAQSPIIPISFEGLTNDDLVQPAATILSAIFDHAEPDITHQTQEGTTVLTTAMPLLLRNCPALIQDASDDEDRAKAMVKLITAVCQACLGPILESPAQYAGLLDLMLSVMAYPFLEVLNPTFDFWAHLTHSVLSEDGPRAYDSAPLLPAFQRLVGILIRQLQYPPENENGEWTAKDRDDFRDFRHYMGDVLKDCFSVLGSDTVLSQLVGMVAQFQQLPPADQQARWPELEAVLYALRSVAYQAINFGSPYVPQIINLLPAMFNLNIHTRRAVLILIGCYSPWVESNPEYLSGLMGLVSQGFNQNDHECTWASSRTLRFLASDLAPIMHQYLDQLYPFYMSHLNTLNATEALEVIEAVSHIIAHSPYEQMSPLMQRFAAPLVEQLEPTYPIQQVKLALYRLAVMVKTVQPDVAASAMHPVLALTDALWPFFVRLLAVHAREDPVTEGIAKVLRNTLNKSMVTHFQPAQVQRMLDLISSQYAETQFSCWLWVGTHVIDYFGKDPQWVAQVLPFVQNVAQSTANMANAQGWDAAYEQIDEMHGMLCAVLNTLPVQFLSWWPTIEQLMRFTLESLHHSTYPRTVGSLLYYLKFLVDTAHPMHHEHYARMGLDNTQVRDRLIRPVGQQLLGLLLVKRIADCVNSEAFKDLLSTIRGLAETFPDVYPTWCASCLAGMSFLSPAERQLIQTYFESVLPGVNGESTTHRVREGLHKMVQLHQRRTGSKDDDKSSRRRR</sequence>
<dbReference type="InterPro" id="IPR011989">
    <property type="entry name" value="ARM-like"/>
</dbReference>
<dbReference type="Pfam" id="PF24139">
    <property type="entry name" value="TPR_TNPO3_IPO13_4th"/>
    <property type="match status" value="1"/>
</dbReference>
<dbReference type="EMBL" id="MCFL01000001">
    <property type="protein sequence ID" value="ORZ41652.1"/>
    <property type="molecule type" value="Genomic_DNA"/>
</dbReference>
<dbReference type="Pfam" id="PF24138">
    <property type="entry name" value="TPR_TNPO3_IPO13_2nd"/>
    <property type="match status" value="1"/>
</dbReference>
<dbReference type="PROSITE" id="PS50166">
    <property type="entry name" value="IMPORTIN_B_NT"/>
    <property type="match status" value="1"/>
</dbReference>
<dbReference type="Pfam" id="PF03810">
    <property type="entry name" value="IBN_N"/>
    <property type="match status" value="1"/>
</dbReference>